<dbReference type="KEGG" id="dwd:DSCW_20340"/>
<evidence type="ECO:0000256" key="2">
    <source>
        <dbReference type="SAM" id="Phobius"/>
    </source>
</evidence>
<dbReference type="InterPro" id="IPR018389">
    <property type="entry name" value="DctP_fam"/>
</dbReference>
<keyword evidence="4" id="KW-1185">Reference proteome</keyword>
<evidence type="ECO:0000313" key="3">
    <source>
        <dbReference type="EMBL" id="BBO74617.1"/>
    </source>
</evidence>
<dbReference type="RefSeq" id="WP_155303627.1">
    <property type="nucleotide sequence ID" value="NZ_AP021875.1"/>
</dbReference>
<gene>
    <name evidence="3" type="ORF">DSCW_20340</name>
</gene>
<evidence type="ECO:0000256" key="1">
    <source>
        <dbReference type="ARBA" id="ARBA00022729"/>
    </source>
</evidence>
<dbReference type="AlphaFoldDB" id="A0A5K7ZEH9"/>
<dbReference type="PANTHER" id="PTHR33376">
    <property type="match status" value="1"/>
</dbReference>
<keyword evidence="1" id="KW-0732">Signal</keyword>
<dbReference type="EMBL" id="AP021875">
    <property type="protein sequence ID" value="BBO74617.1"/>
    <property type="molecule type" value="Genomic_DNA"/>
</dbReference>
<organism evidence="3 4">
    <name type="scientific">Desulfosarcina widdelii</name>
    <dbReference type="NCBI Taxonomy" id="947919"/>
    <lineage>
        <taxon>Bacteria</taxon>
        <taxon>Pseudomonadati</taxon>
        <taxon>Thermodesulfobacteriota</taxon>
        <taxon>Desulfobacteria</taxon>
        <taxon>Desulfobacterales</taxon>
        <taxon>Desulfosarcinaceae</taxon>
        <taxon>Desulfosarcina</taxon>
    </lineage>
</organism>
<dbReference type="NCBIfam" id="NF037995">
    <property type="entry name" value="TRAP_S1"/>
    <property type="match status" value="1"/>
</dbReference>
<dbReference type="OrthoDB" id="6139617at2"/>
<reference evidence="3 4" key="1">
    <citation type="submission" date="2019-11" db="EMBL/GenBank/DDBJ databases">
        <title>Comparative genomics of hydrocarbon-degrading Desulfosarcina strains.</title>
        <authorList>
            <person name="Watanabe M."/>
            <person name="Kojima H."/>
            <person name="Fukui M."/>
        </authorList>
    </citation>
    <scope>NUCLEOTIDE SEQUENCE [LARGE SCALE GENOMIC DNA]</scope>
    <source>
        <strain evidence="3 4">PP31</strain>
    </source>
</reference>
<proteinExistence type="predicted"/>
<dbReference type="Proteomes" id="UP000427769">
    <property type="component" value="Chromosome"/>
</dbReference>
<keyword evidence="2" id="KW-1133">Transmembrane helix</keyword>
<dbReference type="GO" id="GO:0055085">
    <property type="term" value="P:transmembrane transport"/>
    <property type="evidence" value="ECO:0007669"/>
    <property type="project" value="InterPro"/>
</dbReference>
<dbReference type="InterPro" id="IPR038404">
    <property type="entry name" value="TRAP_DctP_sf"/>
</dbReference>
<protein>
    <submittedName>
        <fullName evidence="3">C4-dicarboxylate ABC transporter substrate-binding protein</fullName>
    </submittedName>
</protein>
<dbReference type="Pfam" id="PF03480">
    <property type="entry name" value="DctP"/>
    <property type="match status" value="1"/>
</dbReference>
<keyword evidence="2" id="KW-0812">Transmembrane</keyword>
<sequence length="364" mass="41324">MVDKVKIKKTRRNNFEFDGTIALAVGIMFVMLLAINFSEARAEAKYNFRYPSWESPGSWHNENFYFWWTNRVEELSKGDVKFDLFPGQVLIKGANHYESTRDGIVSFSPGATSYEKDTLPLATIEELPYLIDVVGKDHNTYFKMHDEMLSAGLQAYYHKKGVHYIAGSLLEPYGIWTTKKWGPIRKLEDIKGCKVRTPGGVLNQTLVALDAIPVAISVVDMYTSLQSGIIDGVSLAEASQISHRSYEVVRYASRVNLGGPGIHIWANLKTWNELPQNIQDIMMQAGKDMRNHYAKAQSKYWNETTPAVLKKAGVELIEITPQERARLQAATESVRQNWVAKYGDAENGLVKKLLKVIYKYYPEK</sequence>
<name>A0A5K7ZEH9_9BACT</name>
<evidence type="ECO:0000313" key="4">
    <source>
        <dbReference type="Proteomes" id="UP000427769"/>
    </source>
</evidence>
<accession>A0A5K7ZEH9</accession>
<dbReference type="Gene3D" id="3.40.190.170">
    <property type="entry name" value="Bacterial extracellular solute-binding protein, family 7"/>
    <property type="match status" value="1"/>
</dbReference>
<dbReference type="SUPFAM" id="SSF53850">
    <property type="entry name" value="Periplasmic binding protein-like II"/>
    <property type="match status" value="1"/>
</dbReference>
<feature type="transmembrane region" description="Helical" evidence="2">
    <location>
        <begin position="21"/>
        <end position="38"/>
    </location>
</feature>
<dbReference type="PANTHER" id="PTHR33376:SF15">
    <property type="entry name" value="BLL6794 PROTEIN"/>
    <property type="match status" value="1"/>
</dbReference>
<keyword evidence="2" id="KW-0472">Membrane</keyword>